<dbReference type="Gene3D" id="1.20.1560.10">
    <property type="entry name" value="ABC transporter type 1, transmembrane domain"/>
    <property type="match status" value="1"/>
</dbReference>
<dbReference type="Gramene" id="rna-gnl|WGS:JABURB|Cocit.L0561.1">
    <property type="protein sequence ID" value="cds-KAF7852173.1"/>
    <property type="gene ID" value="gene-BT93_L0561"/>
</dbReference>
<protein>
    <submittedName>
        <fullName evidence="4">Uncharacterized protein</fullName>
    </submittedName>
</protein>
<dbReference type="AlphaFoldDB" id="A0A8T0CX50"/>
<dbReference type="EMBL" id="MU089519">
    <property type="protein sequence ID" value="KAF7852173.1"/>
    <property type="molecule type" value="Genomic_DNA"/>
</dbReference>
<evidence type="ECO:0000313" key="5">
    <source>
        <dbReference type="Proteomes" id="UP000806378"/>
    </source>
</evidence>
<dbReference type="GO" id="GO:0005524">
    <property type="term" value="F:ATP binding"/>
    <property type="evidence" value="ECO:0007669"/>
    <property type="project" value="InterPro"/>
</dbReference>
<dbReference type="GO" id="GO:0016020">
    <property type="term" value="C:membrane"/>
    <property type="evidence" value="ECO:0007669"/>
    <property type="project" value="InterPro"/>
</dbReference>
<keyword evidence="5" id="KW-1185">Reference proteome</keyword>
<gene>
    <name evidence="4" type="ORF">BT93_L0561</name>
</gene>
<evidence type="ECO:0000256" key="1">
    <source>
        <dbReference type="ARBA" id="ARBA00022692"/>
    </source>
</evidence>
<evidence type="ECO:0000256" key="3">
    <source>
        <dbReference type="ARBA" id="ARBA00023136"/>
    </source>
</evidence>
<keyword evidence="3" id="KW-0472">Membrane</keyword>
<dbReference type="OrthoDB" id="1742190at2759"/>
<sequence>MVPFHKLFSFVDSTDILLMVVGSISAIWNGLSLPLMTELFGQLINTFGKNQADSDVVDLVSKGLTPERSSAECWAAQSSSRIPWVKRWS</sequence>
<keyword evidence="1" id="KW-0812">Transmembrane</keyword>
<keyword evidence="2" id="KW-1133">Transmembrane helix</keyword>
<organism evidence="4 5">
    <name type="scientific">Corymbia citriodora subsp. variegata</name>
    <dbReference type="NCBI Taxonomy" id="360336"/>
    <lineage>
        <taxon>Eukaryota</taxon>
        <taxon>Viridiplantae</taxon>
        <taxon>Streptophyta</taxon>
        <taxon>Embryophyta</taxon>
        <taxon>Tracheophyta</taxon>
        <taxon>Spermatophyta</taxon>
        <taxon>Magnoliopsida</taxon>
        <taxon>eudicotyledons</taxon>
        <taxon>Gunneridae</taxon>
        <taxon>Pentapetalae</taxon>
        <taxon>rosids</taxon>
        <taxon>malvids</taxon>
        <taxon>Myrtales</taxon>
        <taxon>Myrtaceae</taxon>
        <taxon>Myrtoideae</taxon>
        <taxon>Eucalypteae</taxon>
        <taxon>Corymbia</taxon>
    </lineage>
</organism>
<proteinExistence type="predicted"/>
<accession>A0A8T0CX50</accession>
<name>A0A8T0CX50_CORYI</name>
<evidence type="ECO:0000313" key="4">
    <source>
        <dbReference type="EMBL" id="KAF7852173.1"/>
    </source>
</evidence>
<reference evidence="4" key="1">
    <citation type="submission" date="2020-05" db="EMBL/GenBank/DDBJ databases">
        <title>WGS assembly of Corymbia citriodora subspecies variegata.</title>
        <authorList>
            <person name="Barry K."/>
            <person name="Hundley H."/>
            <person name="Shu S."/>
            <person name="Jenkins J."/>
            <person name="Grimwood J."/>
            <person name="Baten A."/>
        </authorList>
    </citation>
    <scope>NUCLEOTIDE SEQUENCE</scope>
    <source>
        <strain evidence="4">CV2-018</strain>
    </source>
</reference>
<dbReference type="InterPro" id="IPR036640">
    <property type="entry name" value="ABC1_TM_sf"/>
</dbReference>
<evidence type="ECO:0000256" key="2">
    <source>
        <dbReference type="ARBA" id="ARBA00022989"/>
    </source>
</evidence>
<dbReference type="Proteomes" id="UP000806378">
    <property type="component" value="Unassembled WGS sequence"/>
</dbReference>
<comment type="caution">
    <text evidence="4">The sequence shown here is derived from an EMBL/GenBank/DDBJ whole genome shotgun (WGS) entry which is preliminary data.</text>
</comment>